<dbReference type="PANTHER" id="PTHR30294">
    <property type="entry name" value="MEMBRANE COMPONENT OF ABC TRANSPORTER YHHJ-RELATED"/>
    <property type="match status" value="1"/>
</dbReference>
<evidence type="ECO:0000256" key="6">
    <source>
        <dbReference type="SAM" id="Phobius"/>
    </source>
</evidence>
<accession>A0A3D0WBN5</accession>
<feature type="transmembrane region" description="Helical" evidence="6">
    <location>
        <begin position="290"/>
        <end position="313"/>
    </location>
</feature>
<dbReference type="Pfam" id="PF12698">
    <property type="entry name" value="ABC2_membrane_3"/>
    <property type="match status" value="1"/>
</dbReference>
<keyword evidence="5 6" id="KW-0472">Membrane</keyword>
<dbReference type="AlphaFoldDB" id="A0A3D0WBN5"/>
<dbReference type="PANTHER" id="PTHR30294:SF47">
    <property type="entry name" value="INNER MEMBRANE TRANSPORT PERMEASE YHHJ"/>
    <property type="match status" value="1"/>
</dbReference>
<dbReference type="Proteomes" id="UP000262699">
    <property type="component" value="Unassembled WGS sequence"/>
</dbReference>
<comment type="caution">
    <text evidence="8">The sequence shown here is derived from an EMBL/GenBank/DDBJ whole genome shotgun (WGS) entry which is preliminary data.</text>
</comment>
<dbReference type="Gene3D" id="3.40.1710.10">
    <property type="entry name" value="abc type-2 transporter like domain"/>
    <property type="match status" value="1"/>
</dbReference>
<evidence type="ECO:0000256" key="5">
    <source>
        <dbReference type="ARBA" id="ARBA00023136"/>
    </source>
</evidence>
<dbReference type="InterPro" id="IPR013525">
    <property type="entry name" value="ABC2_TM"/>
</dbReference>
<name>A0A3D0WBN5_9SPHN</name>
<dbReference type="GO" id="GO:0140359">
    <property type="term" value="F:ABC-type transporter activity"/>
    <property type="evidence" value="ECO:0007669"/>
    <property type="project" value="InterPro"/>
</dbReference>
<evidence type="ECO:0000256" key="3">
    <source>
        <dbReference type="ARBA" id="ARBA00022692"/>
    </source>
</evidence>
<feature type="transmembrane region" description="Helical" evidence="6">
    <location>
        <begin position="341"/>
        <end position="364"/>
    </location>
</feature>
<evidence type="ECO:0000313" key="9">
    <source>
        <dbReference type="Proteomes" id="UP000262699"/>
    </source>
</evidence>
<feature type="transmembrane region" description="Helical" evidence="6">
    <location>
        <begin position="220"/>
        <end position="241"/>
    </location>
</feature>
<protein>
    <submittedName>
        <fullName evidence="8">ABC transporter permease</fullName>
    </submittedName>
</protein>
<dbReference type="GO" id="GO:0005886">
    <property type="term" value="C:plasma membrane"/>
    <property type="evidence" value="ECO:0007669"/>
    <property type="project" value="UniProtKB-SubCell"/>
</dbReference>
<feature type="domain" description="ABC-2 type transporter transmembrane" evidence="7">
    <location>
        <begin position="22"/>
        <end position="360"/>
    </location>
</feature>
<proteinExistence type="predicted"/>
<gene>
    <name evidence="8" type="ORF">DEP91_08320</name>
</gene>
<evidence type="ECO:0000256" key="2">
    <source>
        <dbReference type="ARBA" id="ARBA00022475"/>
    </source>
</evidence>
<evidence type="ECO:0000313" key="8">
    <source>
        <dbReference type="EMBL" id="HCB76167.1"/>
    </source>
</evidence>
<evidence type="ECO:0000259" key="7">
    <source>
        <dbReference type="Pfam" id="PF12698"/>
    </source>
</evidence>
<feature type="transmembrane region" description="Helical" evidence="6">
    <location>
        <begin position="174"/>
        <end position="200"/>
    </location>
</feature>
<keyword evidence="3 6" id="KW-0812">Transmembrane</keyword>
<keyword evidence="4 6" id="KW-1133">Transmembrane helix</keyword>
<evidence type="ECO:0000256" key="4">
    <source>
        <dbReference type="ARBA" id="ARBA00022989"/>
    </source>
</evidence>
<dbReference type="InterPro" id="IPR051449">
    <property type="entry name" value="ABC-2_transporter_component"/>
</dbReference>
<reference evidence="8 9" key="1">
    <citation type="journal article" date="2018" name="Nat. Biotechnol.">
        <title>A standardized bacterial taxonomy based on genome phylogeny substantially revises the tree of life.</title>
        <authorList>
            <person name="Parks D.H."/>
            <person name="Chuvochina M."/>
            <person name="Waite D.W."/>
            <person name="Rinke C."/>
            <person name="Skarshewski A."/>
            <person name="Chaumeil P.A."/>
            <person name="Hugenholtz P."/>
        </authorList>
    </citation>
    <scope>NUCLEOTIDE SEQUENCE [LARGE SCALE GENOMIC DNA]</scope>
    <source>
        <strain evidence="8">UBA9015</strain>
    </source>
</reference>
<organism evidence="8 9">
    <name type="scientific">Sphingomonas bacterium</name>
    <dbReference type="NCBI Taxonomy" id="1895847"/>
    <lineage>
        <taxon>Bacteria</taxon>
        <taxon>Pseudomonadati</taxon>
        <taxon>Pseudomonadota</taxon>
        <taxon>Alphaproteobacteria</taxon>
        <taxon>Sphingomonadales</taxon>
        <taxon>Sphingomonadaceae</taxon>
        <taxon>Sphingomonas</taxon>
    </lineage>
</organism>
<dbReference type="EMBL" id="DOYJ01000230">
    <property type="protein sequence ID" value="HCB76167.1"/>
    <property type="molecule type" value="Genomic_DNA"/>
</dbReference>
<comment type="subcellular location">
    <subcellularLocation>
        <location evidence="1">Cell membrane</location>
        <topology evidence="1">Multi-pass membrane protein</topology>
    </subcellularLocation>
</comment>
<feature type="transmembrane region" description="Helical" evidence="6">
    <location>
        <begin position="253"/>
        <end position="278"/>
    </location>
</feature>
<keyword evidence="2" id="KW-1003">Cell membrane</keyword>
<evidence type="ECO:0000256" key="1">
    <source>
        <dbReference type="ARBA" id="ARBA00004651"/>
    </source>
</evidence>
<sequence length="370" mass="38191">MSAVARGFVDELGRIARTPVDLFLLTAMPLLLLGSMAAMIFGGSPERLGTVIVDRDGGALAQRIARDVDAAPGLSVVARTPDLDAAMAMIRREEAVAAVVIPRGVGTRVADGAPVEIFHQALFLSTGALAATNLRVVVAAVLASEKDVGIEADRLPLPGVTVTVLGNPTLSLEWYLGLLLGPGVLHLLIAVTAAASLGVLMRERSFGDYVRGVEGAGGRIVGRLAVHVAAGTLWSILWLLWLTLARGYHADGSLILIVLGIALLFAATAAVALLLVAATREVATALSGGVIVAGSALAYSGASLPLGGAGWFARFWSAALPLTHYLTLQMDQVLGVAPAPFLRAAGALMLYPLVAGGVGLWLVLRDGRAR</sequence>
<feature type="transmembrane region" description="Helical" evidence="6">
    <location>
        <begin position="22"/>
        <end position="41"/>
    </location>
</feature>